<dbReference type="InterPro" id="IPR036305">
    <property type="entry name" value="RGS_sf"/>
</dbReference>
<comment type="caution">
    <text evidence="2">The sequence shown here is derived from an EMBL/GenBank/DDBJ whole genome shotgun (WGS) entry which is preliminary data.</text>
</comment>
<dbReference type="SMART" id="SM00315">
    <property type="entry name" value="RGS"/>
    <property type="match status" value="1"/>
</dbReference>
<dbReference type="InterPro" id="IPR044926">
    <property type="entry name" value="RGS_subdomain_2"/>
</dbReference>
<dbReference type="PROSITE" id="PS50132">
    <property type="entry name" value="RGS"/>
    <property type="match status" value="1"/>
</dbReference>
<name>A0A9P9IRT4_9HYPO</name>
<keyword evidence="3" id="KW-1185">Reference proteome</keyword>
<dbReference type="InterPro" id="IPR016137">
    <property type="entry name" value="RGS"/>
</dbReference>
<reference evidence="2" key="1">
    <citation type="journal article" date="2021" name="Nat. Commun.">
        <title>Genetic determinants of endophytism in the Arabidopsis root mycobiome.</title>
        <authorList>
            <person name="Mesny F."/>
            <person name="Miyauchi S."/>
            <person name="Thiergart T."/>
            <person name="Pickel B."/>
            <person name="Atanasova L."/>
            <person name="Karlsson M."/>
            <person name="Huettel B."/>
            <person name="Barry K.W."/>
            <person name="Haridas S."/>
            <person name="Chen C."/>
            <person name="Bauer D."/>
            <person name="Andreopoulos W."/>
            <person name="Pangilinan J."/>
            <person name="LaButti K."/>
            <person name="Riley R."/>
            <person name="Lipzen A."/>
            <person name="Clum A."/>
            <person name="Drula E."/>
            <person name="Henrissat B."/>
            <person name="Kohler A."/>
            <person name="Grigoriev I.V."/>
            <person name="Martin F.M."/>
            <person name="Hacquard S."/>
        </authorList>
    </citation>
    <scope>NUCLEOTIDE SEQUENCE</scope>
    <source>
        <strain evidence="2">MPI-CAGE-AT-0147</strain>
    </source>
</reference>
<protein>
    <submittedName>
        <fullName evidence="2">RGS domain-containing protein</fullName>
    </submittedName>
</protein>
<gene>
    <name evidence="2" type="ORF">EDB81DRAFT_696029</name>
</gene>
<proteinExistence type="predicted"/>
<evidence type="ECO:0000259" key="1">
    <source>
        <dbReference type="PROSITE" id="PS50132"/>
    </source>
</evidence>
<organism evidence="2 3">
    <name type="scientific">Dactylonectria macrodidyma</name>
    <dbReference type="NCBI Taxonomy" id="307937"/>
    <lineage>
        <taxon>Eukaryota</taxon>
        <taxon>Fungi</taxon>
        <taxon>Dikarya</taxon>
        <taxon>Ascomycota</taxon>
        <taxon>Pezizomycotina</taxon>
        <taxon>Sordariomycetes</taxon>
        <taxon>Hypocreomycetidae</taxon>
        <taxon>Hypocreales</taxon>
        <taxon>Nectriaceae</taxon>
        <taxon>Dactylonectria</taxon>
    </lineage>
</organism>
<dbReference type="CDD" id="cd07440">
    <property type="entry name" value="RGS"/>
    <property type="match status" value="1"/>
</dbReference>
<accession>A0A9P9IRT4</accession>
<dbReference type="Proteomes" id="UP000738349">
    <property type="component" value="Unassembled WGS sequence"/>
</dbReference>
<dbReference type="AlphaFoldDB" id="A0A9P9IRT4"/>
<dbReference type="PANTHER" id="PTHR10845">
    <property type="entry name" value="REGULATOR OF G PROTEIN SIGNALING"/>
    <property type="match status" value="1"/>
</dbReference>
<dbReference type="Gene3D" id="1.10.167.10">
    <property type="entry name" value="Regulator of G-protein Signalling 4, domain 2"/>
    <property type="match status" value="1"/>
</dbReference>
<evidence type="ECO:0000313" key="2">
    <source>
        <dbReference type="EMBL" id="KAH7130892.1"/>
    </source>
</evidence>
<dbReference type="Pfam" id="PF00615">
    <property type="entry name" value="RGS"/>
    <property type="match status" value="1"/>
</dbReference>
<sequence length="266" mass="29955">MPSLANIISDLSPGPWGLSDFTTYLSRNHCLENLQFVQDASRYRIYYAEIVGSNRIPPVSLRCHYDCLQALWEGLLGAYILPNGHREVNLPSEVRDRLLVCRSSDFVPHHPSELDDALEAIHQLMEDSILPGFLDSSRLSLEQPGDRGRGDRRGISGRLRRKISASSLDWDHRRKFQVHGASTRRASSLGRDGRDRGDTFCAHCHFIQGAVPSSRSHLLRRTIAVFDHTVRGVRGMGWLKLPLEKDGAVGVDIDTKDQYVSEKSLE</sequence>
<dbReference type="SUPFAM" id="SSF48097">
    <property type="entry name" value="Regulator of G-protein signaling, RGS"/>
    <property type="match status" value="1"/>
</dbReference>
<dbReference type="PANTHER" id="PTHR10845:SF267">
    <property type="entry name" value="REGULATOR OF G PROTEIN SIGNALING DOMAIN PROTEIN (AFU_ORTHOLOGUE AFUA_6G06860)"/>
    <property type="match status" value="1"/>
</dbReference>
<dbReference type="EMBL" id="JAGMUV010000017">
    <property type="protein sequence ID" value="KAH7130892.1"/>
    <property type="molecule type" value="Genomic_DNA"/>
</dbReference>
<dbReference type="OrthoDB" id="10266999at2759"/>
<feature type="domain" description="RGS" evidence="1">
    <location>
        <begin position="7"/>
        <end position="136"/>
    </location>
</feature>
<evidence type="ECO:0000313" key="3">
    <source>
        <dbReference type="Proteomes" id="UP000738349"/>
    </source>
</evidence>